<evidence type="ECO:0000313" key="2">
    <source>
        <dbReference type="Proteomes" id="UP000233556"/>
    </source>
</evidence>
<organism evidence="1 2">
    <name type="scientific">Limosa lapponica baueri</name>
    <dbReference type="NCBI Taxonomy" id="1758121"/>
    <lineage>
        <taxon>Eukaryota</taxon>
        <taxon>Metazoa</taxon>
        <taxon>Chordata</taxon>
        <taxon>Craniata</taxon>
        <taxon>Vertebrata</taxon>
        <taxon>Euteleostomi</taxon>
        <taxon>Archelosauria</taxon>
        <taxon>Archosauria</taxon>
        <taxon>Dinosauria</taxon>
        <taxon>Saurischia</taxon>
        <taxon>Theropoda</taxon>
        <taxon>Coelurosauria</taxon>
        <taxon>Aves</taxon>
        <taxon>Neognathae</taxon>
        <taxon>Neoaves</taxon>
        <taxon>Charadriiformes</taxon>
        <taxon>Scolopacidae</taxon>
        <taxon>Limosa</taxon>
    </lineage>
</organism>
<proteinExistence type="predicted"/>
<dbReference type="AlphaFoldDB" id="A0A2I0URL8"/>
<evidence type="ECO:0008006" key="3">
    <source>
        <dbReference type="Google" id="ProtNLM"/>
    </source>
</evidence>
<dbReference type="EMBL" id="KZ505648">
    <property type="protein sequence ID" value="PKU48689.1"/>
    <property type="molecule type" value="Genomic_DNA"/>
</dbReference>
<keyword evidence="2" id="KW-1185">Reference proteome</keyword>
<gene>
    <name evidence="1" type="ORF">llap_1013</name>
</gene>
<evidence type="ECO:0000313" key="1">
    <source>
        <dbReference type="EMBL" id="PKU48689.1"/>
    </source>
</evidence>
<reference evidence="2" key="2">
    <citation type="submission" date="2017-12" db="EMBL/GenBank/DDBJ databases">
        <title>Genome sequence of the Bar-tailed Godwit (Limosa lapponica baueri).</title>
        <authorList>
            <person name="Lima N.C.B."/>
            <person name="Parody-Merino A.M."/>
            <person name="Battley P.F."/>
            <person name="Fidler A.E."/>
            <person name="Prosdocimi F."/>
        </authorList>
    </citation>
    <scope>NUCLEOTIDE SEQUENCE [LARGE SCALE GENOMIC DNA]</scope>
</reference>
<reference evidence="2" key="1">
    <citation type="submission" date="2017-11" db="EMBL/GenBank/DDBJ databases">
        <authorList>
            <person name="Lima N.C."/>
            <person name="Parody-Merino A.M."/>
            <person name="Battley P.F."/>
            <person name="Fidler A.E."/>
            <person name="Prosdocimi F."/>
        </authorList>
    </citation>
    <scope>NUCLEOTIDE SEQUENCE [LARGE SCALE GENOMIC DNA]</scope>
</reference>
<dbReference type="PANTHER" id="PTHR33332">
    <property type="entry name" value="REVERSE TRANSCRIPTASE DOMAIN-CONTAINING PROTEIN"/>
    <property type="match status" value="1"/>
</dbReference>
<accession>A0A2I0URL8</accession>
<name>A0A2I0URL8_LIMLA</name>
<dbReference type="PRINTS" id="PR01345">
    <property type="entry name" value="CERVTRCPTASE"/>
</dbReference>
<dbReference type="OrthoDB" id="416454at2759"/>
<sequence length="228" mass="26194">MARMHREEGPGDFWVIMAIIQFNKEKCKVLPLGRNNLMHQYMLQAAQLESNSAEKDLEVLVDINLNMSQQCVFADKKGFKQCFPSGYQRFKGNRGGKNGGFNKDKCKVLHLGWGNPRYQYKLGDEGIESSPAEKDLGVLVDEKLDMNWQCVLTAQKANHILGCIKRSMASRLRQVILSLYSALVRLHLEYCIQLWSPQHSKDTELLERGQRRATKRTRELEYLSNETG</sequence>
<protein>
    <recommendedName>
        <fullName evidence="3">Rna-directed dna polymerase from mobile element jockey-like</fullName>
    </recommendedName>
</protein>
<dbReference type="Proteomes" id="UP000233556">
    <property type="component" value="Unassembled WGS sequence"/>
</dbReference>